<dbReference type="EMBL" id="NMUH01000496">
    <property type="protein sequence ID" value="MQL80244.1"/>
    <property type="molecule type" value="Genomic_DNA"/>
</dbReference>
<dbReference type="AlphaFoldDB" id="A0A843UE95"/>
<keyword evidence="2" id="KW-1185">Reference proteome</keyword>
<evidence type="ECO:0000313" key="1">
    <source>
        <dbReference type="EMBL" id="MQL80244.1"/>
    </source>
</evidence>
<sequence length="82" mass="8686">MSSYWFLPTLSDPELTDHFEDWFSVVDLTLVDVNSGVLAGDCGQALVLDTATSRTGVPSSDALTMTSGTADSEFQVVPSLLG</sequence>
<reference evidence="1" key="1">
    <citation type="submission" date="2017-07" db="EMBL/GenBank/DDBJ databases">
        <title>Taro Niue Genome Assembly and Annotation.</title>
        <authorList>
            <person name="Atibalentja N."/>
            <person name="Keating K."/>
            <person name="Fields C.J."/>
        </authorList>
    </citation>
    <scope>NUCLEOTIDE SEQUENCE</scope>
    <source>
        <strain evidence="1">Niue_2</strain>
        <tissue evidence="1">Leaf</tissue>
    </source>
</reference>
<accession>A0A843UE95</accession>
<proteinExistence type="predicted"/>
<name>A0A843UE95_COLES</name>
<dbReference type="Proteomes" id="UP000652761">
    <property type="component" value="Unassembled WGS sequence"/>
</dbReference>
<evidence type="ECO:0000313" key="2">
    <source>
        <dbReference type="Proteomes" id="UP000652761"/>
    </source>
</evidence>
<organism evidence="1 2">
    <name type="scientific">Colocasia esculenta</name>
    <name type="common">Wild taro</name>
    <name type="synonym">Arum esculentum</name>
    <dbReference type="NCBI Taxonomy" id="4460"/>
    <lineage>
        <taxon>Eukaryota</taxon>
        <taxon>Viridiplantae</taxon>
        <taxon>Streptophyta</taxon>
        <taxon>Embryophyta</taxon>
        <taxon>Tracheophyta</taxon>
        <taxon>Spermatophyta</taxon>
        <taxon>Magnoliopsida</taxon>
        <taxon>Liliopsida</taxon>
        <taxon>Araceae</taxon>
        <taxon>Aroideae</taxon>
        <taxon>Colocasieae</taxon>
        <taxon>Colocasia</taxon>
    </lineage>
</organism>
<comment type="caution">
    <text evidence="1">The sequence shown here is derived from an EMBL/GenBank/DDBJ whole genome shotgun (WGS) entry which is preliminary data.</text>
</comment>
<gene>
    <name evidence="1" type="ORF">Taro_012661</name>
</gene>
<protein>
    <submittedName>
        <fullName evidence="1">Uncharacterized protein</fullName>
    </submittedName>
</protein>